<dbReference type="PROSITE" id="PS51790">
    <property type="entry name" value="MSRB"/>
    <property type="match status" value="1"/>
</dbReference>
<dbReference type="InterPro" id="IPR036509">
    <property type="entry name" value="Met_Sox_Rdtase_MsrA_sf"/>
</dbReference>
<dbReference type="PANTHER" id="PTHR43774:SF1">
    <property type="entry name" value="PEPTIDE METHIONINE SULFOXIDE REDUCTASE MSRA 2"/>
    <property type="match status" value="1"/>
</dbReference>
<dbReference type="NCBIfam" id="TIGR00401">
    <property type="entry name" value="msrA"/>
    <property type="match status" value="1"/>
</dbReference>
<evidence type="ECO:0000259" key="7">
    <source>
        <dbReference type="PROSITE" id="PS51790"/>
    </source>
</evidence>
<dbReference type="EMBL" id="MFGW01000119">
    <property type="protein sequence ID" value="OGF65090.1"/>
    <property type="molecule type" value="Genomic_DNA"/>
</dbReference>
<comment type="catalytic activity">
    <reaction evidence="4">
        <text>L-methionyl-[protein] + [thioredoxin]-disulfide + H2O = L-methionyl-(R)-S-oxide-[protein] + [thioredoxin]-dithiol</text>
        <dbReference type="Rhea" id="RHEA:24164"/>
        <dbReference type="Rhea" id="RHEA-COMP:10698"/>
        <dbReference type="Rhea" id="RHEA-COMP:10700"/>
        <dbReference type="Rhea" id="RHEA-COMP:12313"/>
        <dbReference type="Rhea" id="RHEA-COMP:12314"/>
        <dbReference type="ChEBI" id="CHEBI:15377"/>
        <dbReference type="ChEBI" id="CHEBI:16044"/>
        <dbReference type="ChEBI" id="CHEBI:29950"/>
        <dbReference type="ChEBI" id="CHEBI:45764"/>
        <dbReference type="ChEBI" id="CHEBI:50058"/>
        <dbReference type="EC" id="1.8.4.12"/>
    </reaction>
</comment>
<comment type="catalytic activity">
    <reaction evidence="5 6">
        <text>[thioredoxin]-disulfide + L-methionine + H2O = L-methionine (S)-S-oxide + [thioredoxin]-dithiol</text>
        <dbReference type="Rhea" id="RHEA:19993"/>
        <dbReference type="Rhea" id="RHEA-COMP:10698"/>
        <dbReference type="Rhea" id="RHEA-COMP:10700"/>
        <dbReference type="ChEBI" id="CHEBI:15377"/>
        <dbReference type="ChEBI" id="CHEBI:29950"/>
        <dbReference type="ChEBI" id="CHEBI:50058"/>
        <dbReference type="ChEBI" id="CHEBI:57844"/>
        <dbReference type="ChEBI" id="CHEBI:58772"/>
        <dbReference type="EC" id="1.8.4.11"/>
    </reaction>
</comment>
<gene>
    <name evidence="6" type="primary">msrA</name>
    <name evidence="8" type="ORF">A2Y62_19910</name>
</gene>
<dbReference type="PANTHER" id="PTHR43774">
    <property type="entry name" value="PEPTIDE METHIONINE SULFOXIDE REDUCTASE"/>
    <property type="match status" value="1"/>
</dbReference>
<dbReference type="GO" id="GO:0033744">
    <property type="term" value="F:L-methionine:thioredoxin-disulfide S-oxidoreductase activity"/>
    <property type="evidence" value="ECO:0007669"/>
    <property type="project" value="RHEA"/>
</dbReference>
<evidence type="ECO:0000256" key="3">
    <source>
        <dbReference type="ARBA" id="ARBA00047806"/>
    </source>
</evidence>
<comment type="catalytic activity">
    <reaction evidence="3 6">
        <text>L-methionyl-[protein] + [thioredoxin]-disulfide + H2O = L-methionyl-(S)-S-oxide-[protein] + [thioredoxin]-dithiol</text>
        <dbReference type="Rhea" id="RHEA:14217"/>
        <dbReference type="Rhea" id="RHEA-COMP:10698"/>
        <dbReference type="Rhea" id="RHEA-COMP:10700"/>
        <dbReference type="Rhea" id="RHEA-COMP:12313"/>
        <dbReference type="Rhea" id="RHEA-COMP:12315"/>
        <dbReference type="ChEBI" id="CHEBI:15377"/>
        <dbReference type="ChEBI" id="CHEBI:16044"/>
        <dbReference type="ChEBI" id="CHEBI:29950"/>
        <dbReference type="ChEBI" id="CHEBI:44120"/>
        <dbReference type="ChEBI" id="CHEBI:50058"/>
        <dbReference type="EC" id="1.8.4.11"/>
    </reaction>
</comment>
<accession>A0A1F5VNW2</accession>
<comment type="function">
    <text evidence="6">Has an important function as a repair enzyme for proteins that have been inactivated by oxidation. Catalyzes the reversible oxidation-reduction of methionine sulfoxide in proteins to methionine.</text>
</comment>
<dbReference type="EC" id="1.8.4.11" evidence="6"/>
<name>A0A1F5VNW2_9BACT</name>
<dbReference type="NCBIfam" id="NF004042">
    <property type="entry name" value="PRK05550.1"/>
    <property type="match status" value="1"/>
</dbReference>
<comment type="caution">
    <text evidence="8">The sequence shown here is derived from an EMBL/GenBank/DDBJ whole genome shotgun (WGS) entry which is preliminary data.</text>
</comment>
<dbReference type="InterPro" id="IPR011057">
    <property type="entry name" value="Mss4-like_sf"/>
</dbReference>
<dbReference type="InterPro" id="IPR002579">
    <property type="entry name" value="Met_Sox_Rdtase_MsrB_dom"/>
</dbReference>
<dbReference type="SUPFAM" id="SSF51316">
    <property type="entry name" value="Mss4-like"/>
    <property type="match status" value="1"/>
</dbReference>
<sequence>MKNNKLTPEEERVIIHKGTELPFSGKFYKFKEKGVYVCKQCNEPLYRSDDKFDSHCGWPSFDAEIPGAVKRIPDADGFRTEIVCAKCGAHLGHVFTGEGYTPKNVRHCVNSISLNFTPVEEEVEVKVEKAYFAGGCFWGVEYFFQKEKGVIATNVGYMGGSWQNPTYEQVCKKNTGHAETVEVLYDPAATSFEKLARLFFEIHDPTQLNRQGPDVGDQYRSAIFYVNEEQKKIAEKLIALLEKKDYKVVTEVVEADSFWKAEDYHQSYYMKKEGKPYCHAYQKRF</sequence>
<evidence type="ECO:0000256" key="6">
    <source>
        <dbReference type="HAMAP-Rule" id="MF_01401"/>
    </source>
</evidence>
<keyword evidence="1 6" id="KW-0560">Oxidoreductase</keyword>
<evidence type="ECO:0000256" key="1">
    <source>
        <dbReference type="ARBA" id="ARBA00023002"/>
    </source>
</evidence>
<keyword evidence="2" id="KW-0511">Multifunctional enzyme</keyword>
<feature type="active site" evidence="6">
    <location>
        <position position="136"/>
    </location>
</feature>
<dbReference type="SUPFAM" id="SSF55068">
    <property type="entry name" value="Peptide methionine sulfoxide reductase"/>
    <property type="match status" value="1"/>
</dbReference>
<feature type="domain" description="MsrB" evidence="7">
    <location>
        <begin position="1"/>
        <end position="119"/>
    </location>
</feature>
<reference evidence="8 9" key="1">
    <citation type="journal article" date="2016" name="Nat. Commun.">
        <title>Thousands of microbial genomes shed light on interconnected biogeochemical processes in an aquifer system.</title>
        <authorList>
            <person name="Anantharaman K."/>
            <person name="Brown C.T."/>
            <person name="Hug L.A."/>
            <person name="Sharon I."/>
            <person name="Castelle C.J."/>
            <person name="Probst A.J."/>
            <person name="Thomas B.C."/>
            <person name="Singh A."/>
            <person name="Wilkins M.J."/>
            <person name="Karaoz U."/>
            <person name="Brodie E.L."/>
            <person name="Williams K.H."/>
            <person name="Hubbard S.S."/>
            <person name="Banfield J.F."/>
        </authorList>
    </citation>
    <scope>NUCLEOTIDE SEQUENCE [LARGE SCALE GENOMIC DNA]</scope>
</reference>
<dbReference type="Pfam" id="PF01625">
    <property type="entry name" value="PMSR"/>
    <property type="match status" value="1"/>
</dbReference>
<dbReference type="HAMAP" id="MF_01401">
    <property type="entry name" value="MsrA"/>
    <property type="match status" value="1"/>
</dbReference>
<dbReference type="STRING" id="1817863.A2Y62_19910"/>
<dbReference type="Proteomes" id="UP000178943">
    <property type="component" value="Unassembled WGS sequence"/>
</dbReference>
<dbReference type="NCBIfam" id="TIGR00357">
    <property type="entry name" value="peptide-methionine (R)-S-oxide reductase MsrB"/>
    <property type="match status" value="1"/>
</dbReference>
<proteinExistence type="inferred from homology"/>
<evidence type="ECO:0000256" key="2">
    <source>
        <dbReference type="ARBA" id="ARBA00023268"/>
    </source>
</evidence>
<dbReference type="AlphaFoldDB" id="A0A1F5VNW2"/>
<dbReference type="Pfam" id="PF01641">
    <property type="entry name" value="SelR"/>
    <property type="match status" value="1"/>
</dbReference>
<organism evidence="8 9">
    <name type="scientific">Candidatus Fischerbacteria bacterium RBG_13_37_8</name>
    <dbReference type="NCBI Taxonomy" id="1817863"/>
    <lineage>
        <taxon>Bacteria</taxon>
        <taxon>Candidatus Fischeribacteriota</taxon>
    </lineage>
</organism>
<evidence type="ECO:0000256" key="5">
    <source>
        <dbReference type="ARBA" id="ARBA00048782"/>
    </source>
</evidence>
<dbReference type="InterPro" id="IPR002569">
    <property type="entry name" value="Met_Sox_Rdtase_MsrA_dom"/>
</dbReference>
<comment type="similarity">
    <text evidence="6">Belongs to the MsrA Met sulfoxide reductase family.</text>
</comment>
<dbReference type="GO" id="GO:0033743">
    <property type="term" value="F:peptide-methionine (R)-S-oxide reductase activity"/>
    <property type="evidence" value="ECO:0007669"/>
    <property type="project" value="UniProtKB-EC"/>
</dbReference>
<evidence type="ECO:0000313" key="8">
    <source>
        <dbReference type="EMBL" id="OGF65090.1"/>
    </source>
</evidence>
<evidence type="ECO:0000256" key="4">
    <source>
        <dbReference type="ARBA" id="ARBA00048488"/>
    </source>
</evidence>
<protein>
    <recommendedName>
        <fullName evidence="6">Peptide methionine sulfoxide reductase MsrA</fullName>
        <shortName evidence="6">Protein-methionine-S-oxide reductase</shortName>
        <ecNumber evidence="6">1.8.4.11</ecNumber>
    </recommendedName>
    <alternativeName>
        <fullName evidence="6">Peptide-methionine (S)-S-oxide reductase</fullName>
        <shortName evidence="6">Peptide Met(O) reductase</shortName>
    </alternativeName>
</protein>
<dbReference type="GO" id="GO:0008113">
    <property type="term" value="F:peptide-methionine (S)-S-oxide reductase activity"/>
    <property type="evidence" value="ECO:0007669"/>
    <property type="project" value="UniProtKB-UniRule"/>
</dbReference>
<dbReference type="Gene3D" id="3.30.1060.10">
    <property type="entry name" value="Peptide methionine sulphoxide reductase MsrA"/>
    <property type="match status" value="1"/>
</dbReference>
<evidence type="ECO:0000313" key="9">
    <source>
        <dbReference type="Proteomes" id="UP000178943"/>
    </source>
</evidence>
<dbReference type="NCBIfam" id="NF004036">
    <property type="entry name" value="PRK05508.1"/>
    <property type="match status" value="1"/>
</dbReference>
<dbReference type="Gene3D" id="2.170.150.20">
    <property type="entry name" value="Peptide methionine sulfoxide reductase"/>
    <property type="match status" value="1"/>
</dbReference>